<evidence type="ECO:0000256" key="4">
    <source>
        <dbReference type="RuleBase" id="RU361201"/>
    </source>
</evidence>
<dbReference type="PANTHER" id="PTHR13385">
    <property type="entry name" value="AUTOPHAGY PROTEIN 12"/>
    <property type="match status" value="1"/>
</dbReference>
<dbReference type="InterPro" id="IPR029071">
    <property type="entry name" value="Ubiquitin-like_domsf"/>
</dbReference>
<reference evidence="5 6" key="1">
    <citation type="submission" date="2024-03" db="EMBL/GenBank/DDBJ databases">
        <authorList>
            <person name="Gkanogiannis A."/>
            <person name="Becerra Lopez-Lavalle L."/>
        </authorList>
    </citation>
    <scope>NUCLEOTIDE SEQUENCE [LARGE SCALE GENOMIC DNA]</scope>
</reference>
<dbReference type="SUPFAM" id="SSF54236">
    <property type="entry name" value="Ubiquitin-like"/>
    <property type="match status" value="1"/>
</dbReference>
<accession>A0ABP0Z186</accession>
<keyword evidence="1 4" id="KW-1017">Isopeptide bond</keyword>
<comment type="function">
    <text evidence="4">Ubiquitin-like protein involved in cytoplasm to vacuole transport (Cvt) and autophagic vesicle formation.</text>
</comment>
<keyword evidence="6" id="KW-1185">Reference proteome</keyword>
<gene>
    <name evidence="5" type="ORF">CITCOLO1_LOCUS16967</name>
</gene>
<comment type="subunit">
    <text evidence="4">Forms a conjugate with ATG5.</text>
</comment>
<dbReference type="CDD" id="cd01612">
    <property type="entry name" value="Ubl_ATG12"/>
    <property type="match status" value="1"/>
</dbReference>
<evidence type="ECO:0000313" key="6">
    <source>
        <dbReference type="Proteomes" id="UP001642487"/>
    </source>
</evidence>
<evidence type="ECO:0000313" key="5">
    <source>
        <dbReference type="EMBL" id="CAK9324725.1"/>
    </source>
</evidence>
<dbReference type="Gene3D" id="3.10.20.90">
    <property type="entry name" value="Phosphatidylinositol 3-kinase Catalytic Subunit, Chain A, domain 1"/>
    <property type="match status" value="1"/>
</dbReference>
<evidence type="ECO:0000256" key="3">
    <source>
        <dbReference type="ARBA" id="ARBA00023006"/>
    </source>
</evidence>
<dbReference type="Pfam" id="PF04110">
    <property type="entry name" value="APG12"/>
    <property type="match status" value="1"/>
</dbReference>
<keyword evidence="3 4" id="KW-0072">Autophagy</keyword>
<proteinExistence type="inferred from homology"/>
<dbReference type="InterPro" id="IPR007242">
    <property type="entry name" value="Atg12"/>
</dbReference>
<dbReference type="EMBL" id="OZ021740">
    <property type="protein sequence ID" value="CAK9324725.1"/>
    <property type="molecule type" value="Genomic_DNA"/>
</dbReference>
<comment type="similarity">
    <text evidence="4">Belongs to the ATG12 family.</text>
</comment>
<name>A0ABP0Z186_9ROSI</name>
<dbReference type="Proteomes" id="UP001642487">
    <property type="component" value="Chromosome 6"/>
</dbReference>
<evidence type="ECO:0000256" key="2">
    <source>
        <dbReference type="ARBA" id="ARBA00022786"/>
    </source>
</evidence>
<organism evidence="5 6">
    <name type="scientific">Citrullus colocynthis</name>
    <name type="common">colocynth</name>
    <dbReference type="NCBI Taxonomy" id="252529"/>
    <lineage>
        <taxon>Eukaryota</taxon>
        <taxon>Viridiplantae</taxon>
        <taxon>Streptophyta</taxon>
        <taxon>Embryophyta</taxon>
        <taxon>Tracheophyta</taxon>
        <taxon>Spermatophyta</taxon>
        <taxon>Magnoliopsida</taxon>
        <taxon>eudicotyledons</taxon>
        <taxon>Gunneridae</taxon>
        <taxon>Pentapetalae</taxon>
        <taxon>rosids</taxon>
        <taxon>fabids</taxon>
        <taxon>Cucurbitales</taxon>
        <taxon>Cucurbitaceae</taxon>
        <taxon>Benincaseae</taxon>
        <taxon>Citrullus</taxon>
    </lineage>
</organism>
<sequence length="125" mass="14260">MKIYPDLWIEDGDSTHTEEWRFCSPRRRKTMASTESSSSARKVVVLLRATGDAPILKQTKFKMPGTDKFIKVIDYIRRSIQRDTLFVFVNSAFSPGPDETVIDLYNKFGIDGKLVVNYACSMAWG</sequence>
<protein>
    <recommendedName>
        <fullName evidence="4">Ubiquitin-like protein ATG12</fullName>
    </recommendedName>
</protein>
<evidence type="ECO:0000256" key="1">
    <source>
        <dbReference type="ARBA" id="ARBA00022499"/>
    </source>
</evidence>
<keyword evidence="2 4" id="KW-0833">Ubl conjugation pathway</keyword>
<dbReference type="PANTHER" id="PTHR13385:SF0">
    <property type="entry name" value="UBIQUITIN-LIKE PROTEIN ATG12"/>
    <property type="match status" value="1"/>
</dbReference>